<dbReference type="InterPro" id="IPR047089">
    <property type="entry name" value="Asp-tRNA-ligase_1_N"/>
</dbReference>
<dbReference type="SUPFAM" id="SSF55681">
    <property type="entry name" value="Class II aaRS and biotin synthetases"/>
    <property type="match status" value="1"/>
</dbReference>
<comment type="subunit">
    <text evidence="7">Homodimer.</text>
</comment>
<dbReference type="GO" id="GO:0006422">
    <property type="term" value="P:aspartyl-tRNA aminoacylation"/>
    <property type="evidence" value="ECO:0007669"/>
    <property type="project" value="UniProtKB-UniRule"/>
</dbReference>
<feature type="binding site" evidence="7">
    <location>
        <position position="224"/>
    </location>
    <ligand>
        <name>ATP</name>
        <dbReference type="ChEBI" id="CHEBI:30616"/>
    </ligand>
</feature>
<evidence type="ECO:0000256" key="3">
    <source>
        <dbReference type="ARBA" id="ARBA00022741"/>
    </source>
</evidence>
<proteinExistence type="inferred from homology"/>
<keyword evidence="6 7" id="KW-0030">Aminoacyl-tRNA synthetase</keyword>
<keyword evidence="7" id="KW-0963">Cytoplasm</keyword>
<feature type="binding site" evidence="7">
    <location>
        <begin position="215"/>
        <end position="217"/>
    </location>
    <ligand>
        <name>ATP</name>
        <dbReference type="ChEBI" id="CHEBI:30616"/>
    </ligand>
</feature>
<dbReference type="EMBL" id="MEZT01000003">
    <property type="protein sequence ID" value="OGD57317.1"/>
    <property type="molecule type" value="Genomic_DNA"/>
</dbReference>
<keyword evidence="5 7" id="KW-0648">Protein biosynthesis</keyword>
<dbReference type="CDD" id="cd00777">
    <property type="entry name" value="AspRS_core"/>
    <property type="match status" value="1"/>
</dbReference>
<dbReference type="GO" id="GO:0050560">
    <property type="term" value="F:aspartate-tRNA(Asn) ligase activity"/>
    <property type="evidence" value="ECO:0007669"/>
    <property type="project" value="UniProtKB-EC"/>
</dbReference>
<dbReference type="GO" id="GO:0005524">
    <property type="term" value="F:ATP binding"/>
    <property type="evidence" value="ECO:0007669"/>
    <property type="project" value="UniProtKB-UniRule"/>
</dbReference>
<feature type="binding site" evidence="7">
    <location>
        <begin position="407"/>
        <end position="410"/>
    </location>
    <ligand>
        <name>ATP</name>
        <dbReference type="ChEBI" id="CHEBI:30616"/>
    </ligand>
</feature>
<feature type="site" description="Important for tRNA non-discrimination" evidence="7">
    <location>
        <position position="77"/>
    </location>
</feature>
<evidence type="ECO:0000256" key="1">
    <source>
        <dbReference type="ARBA" id="ARBA00006303"/>
    </source>
</evidence>
<dbReference type="AlphaFoldDB" id="A0A1F5DQ79"/>
<keyword evidence="3 7" id="KW-0547">Nucleotide-binding</keyword>
<dbReference type="Gene3D" id="2.40.50.140">
    <property type="entry name" value="Nucleic acid-binding proteins"/>
    <property type="match status" value="1"/>
</dbReference>
<dbReference type="Gene3D" id="3.30.1360.30">
    <property type="entry name" value="GAD-like domain"/>
    <property type="match status" value="1"/>
</dbReference>
<comment type="function">
    <text evidence="7">Aspartyl-tRNA synthetase with relaxed tRNA specificity since it is able to aspartylate not only its cognate tRNA(Asp) but also tRNA(Asn). Reaction proceeds in two steps: L-aspartate is first activated by ATP to form Asp-AMP and then transferred to the acceptor end of tRNA(Asp/Asn).</text>
</comment>
<feature type="domain" description="Aminoacyl-transfer RNA synthetases class-II family profile" evidence="8">
    <location>
        <begin position="138"/>
        <end position="428"/>
    </location>
</feature>
<dbReference type="InterPro" id="IPR006195">
    <property type="entry name" value="aa-tRNA-synth_II"/>
</dbReference>
<evidence type="ECO:0000256" key="2">
    <source>
        <dbReference type="ARBA" id="ARBA00022598"/>
    </source>
</evidence>
<dbReference type="Pfam" id="PF01336">
    <property type="entry name" value="tRNA_anti-codon"/>
    <property type="match status" value="1"/>
</dbReference>
<feature type="binding site" evidence="7">
    <location>
        <position position="355"/>
    </location>
    <ligand>
        <name>ATP</name>
        <dbReference type="ChEBI" id="CHEBI:30616"/>
    </ligand>
</feature>
<reference evidence="9 10" key="1">
    <citation type="journal article" date="2016" name="Nat. Commun.">
        <title>Thousands of microbial genomes shed light on interconnected biogeochemical processes in an aquifer system.</title>
        <authorList>
            <person name="Anantharaman K."/>
            <person name="Brown C.T."/>
            <person name="Hug L.A."/>
            <person name="Sharon I."/>
            <person name="Castelle C.J."/>
            <person name="Probst A.J."/>
            <person name="Thomas B.C."/>
            <person name="Singh A."/>
            <person name="Wilkins M.J."/>
            <person name="Karaoz U."/>
            <person name="Brodie E.L."/>
            <person name="Williams K.H."/>
            <person name="Hubbard S.S."/>
            <person name="Banfield J.F."/>
        </authorList>
    </citation>
    <scope>NUCLEOTIDE SEQUENCE [LARGE SCALE GENOMIC DNA]</scope>
</reference>
<comment type="similarity">
    <text evidence="1 7">Belongs to the class-II aminoacyl-tRNA synthetase family. Type 1 subfamily.</text>
</comment>
<dbReference type="GO" id="GO:0003676">
    <property type="term" value="F:nucleic acid binding"/>
    <property type="evidence" value="ECO:0007669"/>
    <property type="project" value="InterPro"/>
</dbReference>
<dbReference type="InterPro" id="IPR004115">
    <property type="entry name" value="GAD-like_sf"/>
</dbReference>
<feature type="binding site" evidence="7">
    <location>
        <position position="215"/>
    </location>
    <ligand>
        <name>L-aspartate</name>
        <dbReference type="ChEBI" id="CHEBI:29991"/>
    </ligand>
</feature>
<dbReference type="InterPro" id="IPR004365">
    <property type="entry name" value="NA-bd_OB_tRNA"/>
</dbReference>
<comment type="catalytic activity">
    <reaction evidence="7">
        <text>tRNA(Asx) + L-aspartate + ATP = L-aspartyl-tRNA(Asx) + AMP + diphosphate</text>
        <dbReference type="Rhea" id="RHEA:18349"/>
        <dbReference type="Rhea" id="RHEA-COMP:9710"/>
        <dbReference type="Rhea" id="RHEA-COMP:9711"/>
        <dbReference type="ChEBI" id="CHEBI:29991"/>
        <dbReference type="ChEBI" id="CHEBI:30616"/>
        <dbReference type="ChEBI" id="CHEBI:33019"/>
        <dbReference type="ChEBI" id="CHEBI:78442"/>
        <dbReference type="ChEBI" id="CHEBI:78516"/>
        <dbReference type="ChEBI" id="CHEBI:456215"/>
        <dbReference type="EC" id="6.1.1.23"/>
    </reaction>
</comment>
<gene>
    <name evidence="7" type="primary">aspS</name>
    <name evidence="9" type="ORF">A2V71_00630</name>
</gene>
<dbReference type="CDD" id="cd04317">
    <property type="entry name" value="EcAspRS_like_N"/>
    <property type="match status" value="1"/>
</dbReference>
<dbReference type="InterPro" id="IPR012340">
    <property type="entry name" value="NA-bd_OB-fold"/>
</dbReference>
<accession>A0A1F5DQ79</accession>
<dbReference type="InterPro" id="IPR004364">
    <property type="entry name" value="Aa-tRNA-synt_II"/>
</dbReference>
<organism evidence="9 10">
    <name type="scientific">Candidatus Berkelbacteria bacterium RBG_13_40_8</name>
    <dbReference type="NCBI Taxonomy" id="1797467"/>
    <lineage>
        <taxon>Bacteria</taxon>
        <taxon>Candidatus Berkelbacteria</taxon>
    </lineage>
</organism>
<dbReference type="GO" id="GO:0005737">
    <property type="term" value="C:cytoplasm"/>
    <property type="evidence" value="ECO:0007669"/>
    <property type="project" value="UniProtKB-SubCell"/>
</dbReference>
<feature type="binding site" evidence="7">
    <location>
        <position position="169"/>
    </location>
    <ligand>
        <name>L-aspartate</name>
        <dbReference type="ChEBI" id="CHEBI:29991"/>
    </ligand>
</feature>
<evidence type="ECO:0000256" key="5">
    <source>
        <dbReference type="ARBA" id="ARBA00022917"/>
    </source>
</evidence>
<dbReference type="Pfam" id="PF00152">
    <property type="entry name" value="tRNA-synt_2"/>
    <property type="match status" value="1"/>
</dbReference>
<evidence type="ECO:0000259" key="8">
    <source>
        <dbReference type="PROSITE" id="PS50862"/>
    </source>
</evidence>
<feature type="binding site" evidence="7">
    <location>
        <position position="362"/>
    </location>
    <ligand>
        <name>L-aspartate</name>
        <dbReference type="ChEBI" id="CHEBI:29991"/>
    </ligand>
</feature>
<evidence type="ECO:0000256" key="4">
    <source>
        <dbReference type="ARBA" id="ARBA00022840"/>
    </source>
</evidence>
<dbReference type="HAMAP" id="MF_00044">
    <property type="entry name" value="Asp_tRNA_synth_type1"/>
    <property type="match status" value="1"/>
</dbReference>
<dbReference type="InterPro" id="IPR004524">
    <property type="entry name" value="Asp-tRNA-ligase_1"/>
</dbReference>
<feature type="site" description="Important for tRNA non-discrimination" evidence="7">
    <location>
        <position position="29"/>
    </location>
</feature>
<dbReference type="PANTHER" id="PTHR22594">
    <property type="entry name" value="ASPARTYL/LYSYL-TRNA SYNTHETASE"/>
    <property type="match status" value="1"/>
</dbReference>
<feature type="region of interest" description="Aspartate" evidence="7">
    <location>
        <begin position="193"/>
        <end position="196"/>
    </location>
</feature>
<dbReference type="SUPFAM" id="SSF50249">
    <property type="entry name" value="Nucleic acid-binding proteins"/>
    <property type="match status" value="1"/>
</dbReference>
<comment type="caution">
    <text evidence="9">The sequence shown here is derived from an EMBL/GenBank/DDBJ whole genome shotgun (WGS) entry which is preliminary data.</text>
</comment>
<dbReference type="InterPro" id="IPR002312">
    <property type="entry name" value="Asp/Asn-tRNA-synth_IIb"/>
</dbReference>
<dbReference type="GO" id="GO:0004815">
    <property type="term" value="F:aspartate-tRNA ligase activity"/>
    <property type="evidence" value="ECO:0007669"/>
    <property type="project" value="UniProtKB-UniRule"/>
</dbReference>
<dbReference type="PROSITE" id="PS50862">
    <property type="entry name" value="AA_TRNA_LIGASE_II"/>
    <property type="match status" value="1"/>
</dbReference>
<dbReference type="PRINTS" id="PR01042">
    <property type="entry name" value="TRNASYNTHASP"/>
</dbReference>
<keyword evidence="2 7" id="KW-0436">Ligase</keyword>
<dbReference type="InterPro" id="IPR045864">
    <property type="entry name" value="aa-tRNA-synth_II/BPL/LPL"/>
</dbReference>
<protein>
    <recommendedName>
        <fullName evidence="7">Aspartate--tRNA(Asp/Asn) ligase</fullName>
        <ecNumber evidence="7">6.1.1.23</ecNumber>
    </recommendedName>
    <alternativeName>
        <fullName evidence="7">Aspartyl-tRNA synthetase</fullName>
        <shortName evidence="7">AspRS</shortName>
    </alternativeName>
    <alternativeName>
        <fullName evidence="7">Non-discriminating aspartyl-tRNA synthetase</fullName>
        <shortName evidence="7">ND-AspRS</shortName>
    </alternativeName>
</protein>
<dbReference type="NCBIfam" id="TIGR00459">
    <property type="entry name" value="aspS_bact"/>
    <property type="match status" value="1"/>
</dbReference>
<evidence type="ECO:0000313" key="9">
    <source>
        <dbReference type="EMBL" id="OGD57317.1"/>
    </source>
</evidence>
<dbReference type="Gene3D" id="3.30.930.10">
    <property type="entry name" value="Bira Bifunctional Protein, Domain 2"/>
    <property type="match status" value="2"/>
</dbReference>
<sequence length="458" mass="53113">MKRALSKEVEQNGGKAVTMFGWVDARRDHGKIIFIDLRDRWGVTQIVFDEKNYKDASKLGQEDVIKVTGEVKSRPEGLQNPKIVSGKVEVQAENLEILAKSKTPPFGISDTKKVSEDTRMKYRYLDLRSERMKNNLIMRHKVVKFIRDYLSAKDFIEIETPDLTKATPEGARDYLVPARLHPGKFYALPQSPQQFKQLLMVAGIEKYFQIARCFRDEDPRGDRQPEFTQLDLEMSFVEQKDILDLYEELLIEMMKKLFPEKRISQVPFPRLKYNEVMAKYKTDKPDLRKNKDDKDELAFCWIIDWPMFSWNEKEKRWDPHHHIFTSPHKEDIGLLDKDPAKVRSWQQDLVLNGFEIAGGSIRITDPQVQEKVLELVGISKEIAKERFGHMLEAFEFGVPPHGGIAPGIDRFCMILANEESIREVIAFPKTGDGRDLMMDAPANIDDEQLQELKIKISK</sequence>
<dbReference type="PANTHER" id="PTHR22594:SF5">
    <property type="entry name" value="ASPARTATE--TRNA LIGASE, MITOCHONDRIAL"/>
    <property type="match status" value="1"/>
</dbReference>
<name>A0A1F5DQ79_9BACT</name>
<feature type="binding site" evidence="7">
    <location>
        <position position="321"/>
    </location>
    <ligand>
        <name>L-aspartate</name>
        <dbReference type="ChEBI" id="CHEBI:29991"/>
    </ligand>
</feature>
<evidence type="ECO:0000313" key="10">
    <source>
        <dbReference type="Proteomes" id="UP000178764"/>
    </source>
</evidence>
<dbReference type="InterPro" id="IPR047090">
    <property type="entry name" value="AspRS_core"/>
</dbReference>
<evidence type="ECO:0000256" key="7">
    <source>
        <dbReference type="HAMAP-Rule" id="MF_00044"/>
    </source>
</evidence>
<dbReference type="EC" id="6.1.1.23" evidence="7"/>
<keyword evidence="4 7" id="KW-0067">ATP-binding</keyword>
<evidence type="ECO:0000256" key="6">
    <source>
        <dbReference type="ARBA" id="ARBA00023146"/>
    </source>
</evidence>
<comment type="subcellular location">
    <subcellularLocation>
        <location evidence="7">Cytoplasm</location>
    </subcellularLocation>
</comment>
<dbReference type="Proteomes" id="UP000178764">
    <property type="component" value="Unassembled WGS sequence"/>
</dbReference>